<dbReference type="EMBL" id="RQZG01000004">
    <property type="protein sequence ID" value="RRD05964.1"/>
    <property type="molecule type" value="Genomic_DNA"/>
</dbReference>
<comment type="caution">
    <text evidence="1">The sequence shown here is derived from an EMBL/GenBank/DDBJ whole genome shotgun (WGS) entry which is preliminary data.</text>
</comment>
<dbReference type="RefSeq" id="WP_124843398.1">
    <property type="nucleotide sequence ID" value="NZ_RQZG01000004.1"/>
</dbReference>
<gene>
    <name evidence="1" type="ORF">EII34_04560</name>
</gene>
<dbReference type="Gene3D" id="1.25.40.10">
    <property type="entry name" value="Tetratricopeptide repeat domain"/>
    <property type="match status" value="1"/>
</dbReference>
<dbReference type="InterPro" id="IPR011990">
    <property type="entry name" value="TPR-like_helical_dom_sf"/>
</dbReference>
<dbReference type="Proteomes" id="UP000280819">
    <property type="component" value="Unassembled WGS sequence"/>
</dbReference>
<evidence type="ECO:0000313" key="1">
    <source>
        <dbReference type="EMBL" id="RRD05964.1"/>
    </source>
</evidence>
<evidence type="ECO:0008006" key="3">
    <source>
        <dbReference type="Google" id="ProtNLM"/>
    </source>
</evidence>
<organism evidence="1 2">
    <name type="scientific">Arachnia propionica</name>
    <dbReference type="NCBI Taxonomy" id="1750"/>
    <lineage>
        <taxon>Bacteria</taxon>
        <taxon>Bacillati</taxon>
        <taxon>Actinomycetota</taxon>
        <taxon>Actinomycetes</taxon>
        <taxon>Propionibacteriales</taxon>
        <taxon>Propionibacteriaceae</taxon>
        <taxon>Arachnia</taxon>
    </lineage>
</organism>
<reference evidence="1 2" key="1">
    <citation type="submission" date="2018-11" db="EMBL/GenBank/DDBJ databases">
        <title>Genomes From Bacteria Associated with the Canine Oral Cavity: a Test Case for Automated Genome-Based Taxonomic Assignment.</title>
        <authorList>
            <person name="Coil D.A."/>
            <person name="Jospin G."/>
            <person name="Darling A.E."/>
            <person name="Wallis C."/>
            <person name="Davis I.J."/>
            <person name="Harris S."/>
            <person name="Eisen J.A."/>
            <person name="Holcombe L.J."/>
            <person name="O'Flynn C."/>
        </authorList>
    </citation>
    <scope>NUCLEOTIDE SEQUENCE [LARGE SCALE GENOMIC DNA]</scope>
    <source>
        <strain evidence="1 2">OH887_COT-365</strain>
    </source>
</reference>
<proteinExistence type="predicted"/>
<accession>A0A3P1T938</accession>
<sequence length="323" mass="36210">MEWEELEELAKRHGVDPEVLAELNDGAHQMFEAGQLADAAELFVELTGLVPDHSPYHYMAGLAYKYLRRWPESLAANLKAIEVAREFDEAAHWNAGIAATALSDWATARRIWEACGIELTPGEGEIRENFGFVVLLLNPWGNMERLFARRIDPVRAEIVSVPYPQYGHLCGDVVLHDGASLGVARVGEKELMVFNELQRLVPSRLQTFIVEVTCEDPDQLQELLDALSELGEAEDWTQDRWICASCARGDQEGAEEHHEHDGSELEWAPDREVAVAAEDLDAVTGVLAVWEEQEGRRVHTLTPVEPEAIPGPEDGTFWWEARP</sequence>
<dbReference type="OrthoDB" id="5982980at2"/>
<dbReference type="SUPFAM" id="SSF48452">
    <property type="entry name" value="TPR-like"/>
    <property type="match status" value="1"/>
</dbReference>
<dbReference type="AlphaFoldDB" id="A0A3P1T938"/>
<protein>
    <recommendedName>
        <fullName evidence="3">Tetratricopeptide repeat protein</fullName>
    </recommendedName>
</protein>
<name>A0A3P1T938_9ACTN</name>
<evidence type="ECO:0000313" key="2">
    <source>
        <dbReference type="Proteomes" id="UP000280819"/>
    </source>
</evidence>